<dbReference type="Pfam" id="PF08729">
    <property type="entry name" value="HUN"/>
    <property type="match status" value="1"/>
</dbReference>
<feature type="compositionally biased region" description="Polar residues" evidence="1">
    <location>
        <begin position="785"/>
        <end position="803"/>
    </location>
</feature>
<feature type="compositionally biased region" description="Basic and acidic residues" evidence="1">
    <location>
        <begin position="758"/>
        <end position="774"/>
    </location>
</feature>
<dbReference type="GO" id="GO:0005634">
    <property type="term" value="C:nucleus"/>
    <property type="evidence" value="ECO:0007669"/>
    <property type="project" value="TreeGrafter"/>
</dbReference>
<evidence type="ECO:0000313" key="3">
    <source>
        <dbReference type="EMBL" id="GMH21599.1"/>
    </source>
</evidence>
<gene>
    <name evidence="3" type="ORF">Nepgr_023441</name>
</gene>
<name>A0AAD3XZ17_NEPGR</name>
<keyword evidence="4" id="KW-1185">Reference proteome</keyword>
<feature type="region of interest" description="Disordered" evidence="1">
    <location>
        <begin position="710"/>
        <end position="803"/>
    </location>
</feature>
<comment type="caution">
    <text evidence="3">The sequence shown here is derived from an EMBL/GenBank/DDBJ whole genome shotgun (WGS) entry which is preliminary data.</text>
</comment>
<dbReference type="InterPro" id="IPR014840">
    <property type="entry name" value="HRD"/>
</dbReference>
<accession>A0AAD3XZ17</accession>
<dbReference type="PANTHER" id="PTHR21669">
    <property type="entry name" value="CAPZ-INTERACTING PROTEIN AND RELATED PROTEINS"/>
    <property type="match status" value="1"/>
</dbReference>
<feature type="compositionally biased region" description="Acidic residues" evidence="1">
    <location>
        <begin position="145"/>
        <end position="161"/>
    </location>
</feature>
<dbReference type="EMBL" id="BSYO01000023">
    <property type="protein sequence ID" value="GMH21599.1"/>
    <property type="molecule type" value="Genomic_DNA"/>
</dbReference>
<organism evidence="3 4">
    <name type="scientific">Nepenthes gracilis</name>
    <name type="common">Slender pitcher plant</name>
    <dbReference type="NCBI Taxonomy" id="150966"/>
    <lineage>
        <taxon>Eukaryota</taxon>
        <taxon>Viridiplantae</taxon>
        <taxon>Streptophyta</taxon>
        <taxon>Embryophyta</taxon>
        <taxon>Tracheophyta</taxon>
        <taxon>Spermatophyta</taxon>
        <taxon>Magnoliopsida</taxon>
        <taxon>eudicotyledons</taxon>
        <taxon>Gunneridae</taxon>
        <taxon>Pentapetalae</taxon>
        <taxon>Caryophyllales</taxon>
        <taxon>Nepenthaceae</taxon>
        <taxon>Nepenthes</taxon>
    </lineage>
</organism>
<proteinExistence type="predicted"/>
<reference evidence="3" key="1">
    <citation type="submission" date="2023-05" db="EMBL/GenBank/DDBJ databases">
        <title>Nepenthes gracilis genome sequencing.</title>
        <authorList>
            <person name="Fukushima K."/>
        </authorList>
    </citation>
    <scope>NUCLEOTIDE SEQUENCE</scope>
    <source>
        <strain evidence="3">SING2019-196</strain>
    </source>
</reference>
<evidence type="ECO:0000259" key="2">
    <source>
        <dbReference type="Pfam" id="PF08729"/>
    </source>
</evidence>
<dbReference type="PANTHER" id="PTHR21669:SF28">
    <property type="entry name" value="YEMANUCLEIN"/>
    <property type="match status" value="1"/>
</dbReference>
<evidence type="ECO:0000256" key="1">
    <source>
        <dbReference type="SAM" id="MobiDB-lite"/>
    </source>
</evidence>
<feature type="region of interest" description="Disordered" evidence="1">
    <location>
        <begin position="142"/>
        <end position="161"/>
    </location>
</feature>
<dbReference type="AlphaFoldDB" id="A0AAD3XZ17"/>
<feature type="domain" description="Hpc2-related" evidence="2">
    <location>
        <begin position="147"/>
        <end position="195"/>
    </location>
</feature>
<dbReference type="GO" id="GO:0006325">
    <property type="term" value="P:chromatin organization"/>
    <property type="evidence" value="ECO:0007669"/>
    <property type="project" value="TreeGrafter"/>
</dbReference>
<sequence>MLAKKKEGSYLRDVSYPPAFFVFRREGFLYLTLMEEEKGGGGDSSSSSRVTSSFEKIGDRIRFTVELRPGETTIVSWKKLMKDAAKANGPVAIEAEPAADVHHPLDTRLVPGQAATNELKDAPQPNRFSAVIEKIERLYMGKDSSDEEDLDDIPDDDQYDTEDSFIDDVELDEYFEVDKSKTKHDGFFVNRGKLESIEPSQSSGQHPKRRRRKEIAKAPVDSEDCHAPNKHMKVGNKGAGKAAPSVEKNYLSTSQNFVVKGDHNQEVKLQNQFHSSGPHSEKTAAADVTPALVVAPSLRALNNDASSSLAEEKNIDRQKTGIFPAKRYNNKLKDAAEFSDAAHAKHQDKGVHTQFKFQPGKMNNTEGSEILNQQKEKSGTREHLDLSLADGKHSMHTVRKEGSLVRPKSNMLEKAIRELEKMVAESRPPTSEVQDVDSLSQAVKRRLPWEIKQKLAKVARLAQGSHGKVSKELLNRLMSILGHVVQLRTLKRHLKVMMSTNLSAKQEKDDKFQQIKKEVVEMIKIRAPSLMSKAIEQQVGGSDDFQESGSAGKGAHKWQYYMDHSMEDKICDLYDIFVDGLDEDAAPQVRKLYAELAELWPKGVMDNHGIKRAICRAKERKRGQQDRIKEQEKIKRKKLMAMKTEENARVESSLAAQSSYVQERLATDLSGHAATSHSRFVQSATSAATAEMTTTNTATIALCVPSHLQNAPNFDRPKQERAKGMPSSSYNEMRAADGALVKKKVKRKPETDLGTAHFRPEKLASQQSDDRQKSNELTVIPPTAAPQNSNFQTATLPSFEQLT</sequence>
<dbReference type="Proteomes" id="UP001279734">
    <property type="component" value="Unassembled WGS sequence"/>
</dbReference>
<evidence type="ECO:0000313" key="4">
    <source>
        <dbReference type="Proteomes" id="UP001279734"/>
    </source>
</evidence>
<protein>
    <recommendedName>
        <fullName evidence="2">Hpc2-related domain-containing protein</fullName>
    </recommendedName>
</protein>
<feature type="region of interest" description="Disordered" evidence="1">
    <location>
        <begin position="194"/>
        <end position="241"/>
    </location>
</feature>